<comment type="subcellular location">
    <subcellularLocation>
        <location evidence="1">Nucleus</location>
    </subcellularLocation>
</comment>
<comment type="similarity">
    <text evidence="2">Belongs to the mago nashi family.</text>
</comment>
<dbReference type="PANTHER" id="PTHR12638">
    <property type="entry name" value="PROTEIN MAGO NASHI HOMOLOG"/>
    <property type="match status" value="1"/>
</dbReference>
<keyword evidence="3" id="KW-0509">mRNA transport</keyword>
<organism evidence="5 6">
    <name type="scientific">Trichinella papuae</name>
    <dbReference type="NCBI Taxonomy" id="268474"/>
    <lineage>
        <taxon>Eukaryota</taxon>
        <taxon>Metazoa</taxon>
        <taxon>Ecdysozoa</taxon>
        <taxon>Nematoda</taxon>
        <taxon>Enoplea</taxon>
        <taxon>Dorylaimia</taxon>
        <taxon>Trichinellida</taxon>
        <taxon>Trichinellidae</taxon>
        <taxon>Trichinella</taxon>
    </lineage>
</organism>
<dbReference type="EMBL" id="JYDO01000029">
    <property type="protein sequence ID" value="KRZ76347.1"/>
    <property type="molecule type" value="Genomic_DNA"/>
</dbReference>
<dbReference type="InterPro" id="IPR004023">
    <property type="entry name" value="Mago_nashi"/>
</dbReference>
<dbReference type="SUPFAM" id="SSF89817">
    <property type="entry name" value="Mago nashi protein"/>
    <property type="match status" value="1"/>
</dbReference>
<evidence type="ECO:0000313" key="6">
    <source>
        <dbReference type="Proteomes" id="UP000054843"/>
    </source>
</evidence>
<protein>
    <submittedName>
        <fullName evidence="5">Protein mago nashi-like protein</fullName>
    </submittedName>
</protein>
<evidence type="ECO:0000313" key="5">
    <source>
        <dbReference type="EMBL" id="KRZ76347.1"/>
    </source>
</evidence>
<dbReference type="InterPro" id="IPR036605">
    <property type="entry name" value="Mago_nashi_sf"/>
</dbReference>
<evidence type="ECO:0000256" key="1">
    <source>
        <dbReference type="ARBA" id="ARBA00004123"/>
    </source>
</evidence>
<dbReference type="OrthoDB" id="6495301at2759"/>
<dbReference type="STRING" id="268474.A0A0V1MX62"/>
<dbReference type="FunFam" id="3.30.1560.10:FF:000001">
    <property type="entry name" value="Protein mago nashi homolog"/>
    <property type="match status" value="1"/>
</dbReference>
<name>A0A0V1MX62_9BILA</name>
<dbReference type="AlphaFoldDB" id="A0A0V1MX62"/>
<comment type="caution">
    <text evidence="5">The sequence shown here is derived from an EMBL/GenBank/DDBJ whole genome shotgun (WGS) entry which is preliminary data.</text>
</comment>
<dbReference type="GO" id="GO:0051028">
    <property type="term" value="P:mRNA transport"/>
    <property type="evidence" value="ECO:0007669"/>
    <property type="project" value="UniProtKB-KW"/>
</dbReference>
<gene>
    <name evidence="5" type="primary">mag-1</name>
    <name evidence="5" type="ORF">T10_2089</name>
</gene>
<accession>A0A0V1MX62</accession>
<dbReference type="Proteomes" id="UP000054843">
    <property type="component" value="Unassembled WGS sequence"/>
</dbReference>
<keyword evidence="4" id="KW-0539">Nucleus</keyword>
<reference evidence="5 6" key="1">
    <citation type="submission" date="2015-01" db="EMBL/GenBank/DDBJ databases">
        <title>Evolution of Trichinella species and genotypes.</title>
        <authorList>
            <person name="Korhonen P.K."/>
            <person name="Edoardo P."/>
            <person name="Giuseppe L.R."/>
            <person name="Gasser R.B."/>
        </authorList>
    </citation>
    <scope>NUCLEOTIDE SEQUENCE [LARGE SCALE GENOMIC DNA]</scope>
    <source>
        <strain evidence="5">ISS1980</strain>
    </source>
</reference>
<keyword evidence="3" id="KW-0813">Transport</keyword>
<dbReference type="PANTHER" id="PTHR12638:SF0">
    <property type="entry name" value="MAGO HOMOLOG, EXON JUNCTION COMPLEX SUBUNIT-RELATED"/>
    <property type="match status" value="1"/>
</dbReference>
<evidence type="ECO:0000256" key="4">
    <source>
        <dbReference type="ARBA" id="ARBA00023242"/>
    </source>
</evidence>
<keyword evidence="6" id="KW-1185">Reference proteome</keyword>
<sequence length="159" mass="18532">LNFVIFENMNRNQFYLRYYGGSRGKFGHEFIEFVIKPNGHFMYINNSHYKNDTVIKRKGYLSATAIQAFKDMVKDSSILTEDDSKWPEPDYKGKQELEICMDGQHVSFTCCKLFSVSDCENSRLLLKDPDGLRALYYLAQDLKCLVFAIMSVHFKIKPI</sequence>
<feature type="non-terminal residue" evidence="5">
    <location>
        <position position="1"/>
    </location>
</feature>
<dbReference type="CDD" id="cd11295">
    <property type="entry name" value="Mago_nashi"/>
    <property type="match status" value="1"/>
</dbReference>
<dbReference type="GO" id="GO:0008380">
    <property type="term" value="P:RNA splicing"/>
    <property type="evidence" value="ECO:0007669"/>
    <property type="project" value="InterPro"/>
</dbReference>
<evidence type="ECO:0000256" key="2">
    <source>
        <dbReference type="ARBA" id="ARBA00009270"/>
    </source>
</evidence>
<dbReference type="GO" id="GO:0035145">
    <property type="term" value="C:exon-exon junction complex"/>
    <property type="evidence" value="ECO:0007669"/>
    <property type="project" value="InterPro"/>
</dbReference>
<dbReference type="Gene3D" id="3.30.1560.10">
    <property type="entry name" value="Mago nashi"/>
    <property type="match status" value="1"/>
</dbReference>
<proteinExistence type="inferred from homology"/>
<dbReference type="Pfam" id="PF02792">
    <property type="entry name" value="Mago_nashi"/>
    <property type="match status" value="1"/>
</dbReference>
<evidence type="ECO:0000256" key="3">
    <source>
        <dbReference type="ARBA" id="ARBA00022816"/>
    </source>
</evidence>